<name>A0ACC0D9P0_9PEZI</name>
<dbReference type="Proteomes" id="UP001497680">
    <property type="component" value="Unassembled WGS sequence"/>
</dbReference>
<accession>A0ACC0D9P0</accession>
<keyword evidence="2" id="KW-1185">Reference proteome</keyword>
<comment type="caution">
    <text evidence="1">The sequence shown here is derived from an EMBL/GenBank/DDBJ whole genome shotgun (WGS) entry which is preliminary data.</text>
</comment>
<proteinExistence type="predicted"/>
<protein>
    <submittedName>
        <fullName evidence="1">Uncharacterized protein</fullName>
    </submittedName>
</protein>
<organism evidence="1 2">
    <name type="scientific">Hypoxylon rubiginosum</name>
    <dbReference type="NCBI Taxonomy" id="110542"/>
    <lineage>
        <taxon>Eukaryota</taxon>
        <taxon>Fungi</taxon>
        <taxon>Dikarya</taxon>
        <taxon>Ascomycota</taxon>
        <taxon>Pezizomycotina</taxon>
        <taxon>Sordariomycetes</taxon>
        <taxon>Xylariomycetidae</taxon>
        <taxon>Xylariales</taxon>
        <taxon>Hypoxylaceae</taxon>
        <taxon>Hypoxylon</taxon>
    </lineage>
</organism>
<sequence>MANNGNWGGNAPGVDEYGLHVRPMGLKVQYTFDKDAKELCLARWPAILQVQTIPLDEQTTIGVVDLRTCLQAIAQCSPELVGDDDKDYTVYAFDYSEPNTPLVGQGMLSWGLNQAPFLPDTQPQVVTGRITKNLLAMFGNGIRDTLEVRLKLTAILKTTRNNQAQPRASAEPSMTQQRTSTPTPSENTEWASFRQSTPNLGQSASQAVNAMAMAPAPTRSFHSNYDARNEMALPSGQGPQLLPRSRPGSVEPNAREQRGSALAQDPSIAEKQNAASKEIAIAPAPVAPAKPSKPRSRPASRASSRPPSGRPRGRPRKKPLPAEGNTSGYEDGTDADDGPPRSKKRATMTRVERNNTATFGSAPESLRVAASTAGSIRNFRPISIGGEAVTGTNGQDVPRAPTPIPDSRLAGVPNARAMASSNLRRESMPGPGVDRSFPPSYIELNRSASYSQDARSPAESAGATPAQMYSDEASPADIGSSPPVPRSALYSVRSSPAPSSPILPPMPMAIPQPDSGFMSGGLDSRGDEAIKEPTSTTAKAPTATKPKPRRSRAKKAPAKVQSDLIIHTETPGPPELLPQTSIYNPPHLSRKNSEAARTPIASEPPSLPMQSEVQAETAETGANEEQPLGKAASPEQVAVQEDVTNLQIDFMADFAEHQQTLDFLGLGDHNFTPAAEDTPKNDDTQMPQEINNGMEPPAPPQSSQDAPVEPELPMVPASDPVLPQLPSVMPFSEPAYSQTDAVEPTEGKSNKNFVKRQTIKQKLEEAIAQGICPAFCQNCGALQTPTWRKIWKQIHEGVPAYHEYSEKPGYVTMINVTRRDAEDKPTQYEVIKKSLAPHENKNEWTEIVLCNPCGIWFSKFKCHRPPDKWEKDGQRLSQTRKKRANGGGALPRSKKARTKGDAQANLTSEAYLPTDALGPPEDGTAEPADQLQLQGDSNQGLRQRSKGPTSDPKCMGSTHSRGSSHSRGSGTPDSPIAINDDLGVTRRLLFPSPRKDGEQKVLGEVDVNIVHTSPDFRGAKAAGEENNNLAYDETENNDYADIFGTPPRPSTPPPKASSNAGPFKTPTHPTPSHRPVTRSVTRSMRSARSINSPGRFLMDRTPTRTPRSGSAKRFSPGDMLPSHLFNMSALDTPMTRSMNELMSEANYMITSPQRGGFQLDLNMFPALDVPGLPSGGMFDMGNLNTDAPMPSSPPTLRSGAHKMGFGRSLTYDNGANNADVDWAQQLDPVITNNPHGGGMHDLQNMQNNDGGSSA</sequence>
<evidence type="ECO:0000313" key="2">
    <source>
        <dbReference type="Proteomes" id="UP001497680"/>
    </source>
</evidence>
<gene>
    <name evidence="1" type="ORF">F4821DRAFT_56491</name>
</gene>
<reference evidence="1 2" key="1">
    <citation type="journal article" date="2022" name="New Phytol.">
        <title>Ecological generalism drives hyperdiversity of secondary metabolite gene clusters in xylarialean endophytes.</title>
        <authorList>
            <person name="Franco M.E.E."/>
            <person name="Wisecaver J.H."/>
            <person name="Arnold A.E."/>
            <person name="Ju Y.M."/>
            <person name="Slot J.C."/>
            <person name="Ahrendt S."/>
            <person name="Moore L.P."/>
            <person name="Eastman K.E."/>
            <person name="Scott K."/>
            <person name="Konkel Z."/>
            <person name="Mondo S.J."/>
            <person name="Kuo A."/>
            <person name="Hayes R.D."/>
            <person name="Haridas S."/>
            <person name="Andreopoulos B."/>
            <person name="Riley R."/>
            <person name="LaButti K."/>
            <person name="Pangilinan J."/>
            <person name="Lipzen A."/>
            <person name="Amirebrahimi M."/>
            <person name="Yan J."/>
            <person name="Adam C."/>
            <person name="Keymanesh K."/>
            <person name="Ng V."/>
            <person name="Louie K."/>
            <person name="Northen T."/>
            <person name="Drula E."/>
            <person name="Henrissat B."/>
            <person name="Hsieh H.M."/>
            <person name="Youens-Clark K."/>
            <person name="Lutzoni F."/>
            <person name="Miadlikowska J."/>
            <person name="Eastwood D.C."/>
            <person name="Hamelin R.C."/>
            <person name="Grigoriev I.V."/>
            <person name="U'Ren J.M."/>
        </authorList>
    </citation>
    <scope>NUCLEOTIDE SEQUENCE [LARGE SCALE GENOMIC DNA]</scope>
    <source>
        <strain evidence="1 2">ER1909</strain>
    </source>
</reference>
<evidence type="ECO:0000313" key="1">
    <source>
        <dbReference type="EMBL" id="KAI6089458.1"/>
    </source>
</evidence>
<dbReference type="EMBL" id="MU394295">
    <property type="protein sequence ID" value="KAI6089458.1"/>
    <property type="molecule type" value="Genomic_DNA"/>
</dbReference>